<dbReference type="InterPro" id="IPR006020">
    <property type="entry name" value="PTB/PI_dom"/>
</dbReference>
<dbReference type="InterPro" id="IPR022164">
    <property type="entry name" value="Kinesin-like"/>
</dbReference>
<dbReference type="Pfam" id="PF00566">
    <property type="entry name" value="RabGAP-TBC"/>
    <property type="match status" value="1"/>
</dbReference>
<feature type="coiled-coil region" evidence="2">
    <location>
        <begin position="880"/>
        <end position="985"/>
    </location>
</feature>
<feature type="coiled-coil region" evidence="2">
    <location>
        <begin position="1036"/>
        <end position="1077"/>
    </location>
</feature>
<dbReference type="FunFam" id="1.10.472.80:FF:000027">
    <property type="entry name" value="GTPase activating protein (Evi5)"/>
    <property type="match status" value="1"/>
</dbReference>
<feature type="domain" description="Rab-GAP TBC" evidence="5">
    <location>
        <begin position="599"/>
        <end position="785"/>
    </location>
</feature>
<name>A0AAV4PBU0_9ARAC</name>
<feature type="compositionally biased region" description="Polar residues" evidence="3">
    <location>
        <begin position="112"/>
        <end position="124"/>
    </location>
</feature>
<keyword evidence="1" id="KW-0343">GTPase activation</keyword>
<feature type="compositionally biased region" description="Low complexity" evidence="3">
    <location>
        <begin position="125"/>
        <end position="137"/>
    </location>
</feature>
<evidence type="ECO:0000259" key="4">
    <source>
        <dbReference type="PROSITE" id="PS01179"/>
    </source>
</evidence>
<dbReference type="SMART" id="SM00462">
    <property type="entry name" value="PTB"/>
    <property type="match status" value="1"/>
</dbReference>
<evidence type="ECO:0000256" key="2">
    <source>
        <dbReference type="SAM" id="Coils"/>
    </source>
</evidence>
<accession>A0AAV4PBU0</accession>
<evidence type="ECO:0000256" key="3">
    <source>
        <dbReference type="SAM" id="MobiDB-lite"/>
    </source>
</evidence>
<dbReference type="GO" id="GO:0031267">
    <property type="term" value="F:small GTPase binding"/>
    <property type="evidence" value="ECO:0007669"/>
    <property type="project" value="TreeGrafter"/>
</dbReference>
<dbReference type="InterPro" id="IPR035969">
    <property type="entry name" value="Rab-GAP_TBC_sf"/>
</dbReference>
<feature type="domain" description="PID" evidence="4">
    <location>
        <begin position="180"/>
        <end position="284"/>
    </location>
</feature>
<dbReference type="PROSITE" id="PS50086">
    <property type="entry name" value="TBC_RABGAP"/>
    <property type="match status" value="1"/>
</dbReference>
<proteinExistence type="predicted"/>
<sequence length="1104" mass="125502">MVLRSEFLIPDYGLSLRSMAEDAEQSSSSLSTSEEFEIVGSNETGLNKSEDKLIKKQLDDKNKITEKELFVASITNCPISSEPKHPVKCTRSDKQLKGELVMDHPLALPIPTTVTSQPNEMNNATTTSQETTEFTKTPESGITSGNIGITPSMSSLEEISLSQSSSLQFAETDCSLFPHITYLGCAVINAPRSEIEIQRNMSILNQQASDQAIEIILSVPSHSEGSVILLDSDGSNEIASFLIHCILFCARGRPETPERECFAFACSHGETAETSIFHCHIFKCDSPETVVKLLQCFAAAFHRVPKFSQGRTSSISSERSIPVGYSVKNTQQVFKFETILDVKEEDLKGNFVSCPREKDFFKLRCNLEKMLTVTISQISNNKELKLQHCFGLLISPGRNLDHSEMQALEGVLMNKILNGDKTVYHISANWNPADPVFEILNTPTTRDNQVYLSIAVDLVFAGIDEPTRFVMETKAKIFNSNERFWYFSKRAYHEQFYLRLKEVENDAGDRNTLYEVVSLENSTRKKFPSSVSYQGSDHSLTLHDQDTESDNDEPLPSGTGNVSKECSSYELEGWAEVLQRWRLNLKQRPKQLIPLVRRGIPEALRGEVWQLLAGCIDDRQIVDTYKNLISKESTCGSVIQRDINRTFPAHDYFKTIGGIGQESLYKICKAYSVFDPEIGYCQGQSFLAAALLLHIPEEQAFSILVKIMFEYGLRNFFKNGFEELHLRLYQLEKLIEERIPELHAHFTDLGIEMHMFASQWFLTLYTSKFPLIVVFYILDLFLLDGIDTLFQVALALLTLSRKDLLALDFEGILKYFRVTLPKKYRSENNARELLSAAINIKVKKLKKYAKDYASLKEQQKYQEDPVSKLQKENSRFQLSNLRLEHENDDLANELINVKSQLGHELKSALEKVETYCKEMSSTRKSLTELEDEKRRLETEVNQLKELCRRELQQAESEISRNNNIISEYKQICSQLNCRLEKEQKLFQDFVNAVKDEVEDCEKCSKKLFSSNNTILIMNSNVTNGSNIGVVDNDRQVRELELELAQTKLALVEAECKNQDLIHQLNNAVAEIQASKNTWLHKTWSSLKDVTKKEGSSSSETKDTT</sequence>
<dbReference type="Pfam" id="PF12473">
    <property type="entry name" value="DUF3694"/>
    <property type="match status" value="1"/>
</dbReference>
<dbReference type="Gene3D" id="1.10.10.750">
    <property type="entry name" value="Ypt/Rab-GAP domain of gyp1p, domain 1"/>
    <property type="match status" value="1"/>
</dbReference>
<dbReference type="PROSITE" id="PS01179">
    <property type="entry name" value="PID"/>
    <property type="match status" value="1"/>
</dbReference>
<feature type="region of interest" description="Disordered" evidence="3">
    <location>
        <begin position="111"/>
        <end position="146"/>
    </location>
</feature>
<feature type="region of interest" description="Disordered" evidence="3">
    <location>
        <begin position="527"/>
        <end position="563"/>
    </location>
</feature>
<evidence type="ECO:0000256" key="1">
    <source>
        <dbReference type="ARBA" id="ARBA00022468"/>
    </source>
</evidence>
<dbReference type="SMART" id="SM00164">
    <property type="entry name" value="TBC"/>
    <property type="match status" value="1"/>
</dbReference>
<dbReference type="FunFam" id="1.10.10.750:FF:000004">
    <property type="entry name" value="Putative rab gtpase-activating protein 1"/>
    <property type="match status" value="1"/>
</dbReference>
<dbReference type="AlphaFoldDB" id="A0AAV4PBU0"/>
<feature type="compositionally biased region" description="Polar residues" evidence="3">
    <location>
        <begin position="529"/>
        <end position="539"/>
    </location>
</feature>
<evidence type="ECO:0000313" key="7">
    <source>
        <dbReference type="Proteomes" id="UP001054837"/>
    </source>
</evidence>
<evidence type="ECO:0000313" key="6">
    <source>
        <dbReference type="EMBL" id="GIX93938.1"/>
    </source>
</evidence>
<evidence type="ECO:0000259" key="5">
    <source>
        <dbReference type="PROSITE" id="PS50086"/>
    </source>
</evidence>
<dbReference type="SUPFAM" id="SSF50729">
    <property type="entry name" value="PH domain-like"/>
    <property type="match status" value="1"/>
</dbReference>
<dbReference type="Gene3D" id="1.10.472.80">
    <property type="entry name" value="Ypt/Rab-GAP domain of gyp1p, domain 3"/>
    <property type="match status" value="1"/>
</dbReference>
<dbReference type="PANTHER" id="PTHR47219">
    <property type="entry name" value="RAB GTPASE-ACTIVATING PROTEIN 1-LIKE"/>
    <property type="match status" value="1"/>
</dbReference>
<gene>
    <name evidence="6" type="primary">Rabgap1</name>
    <name evidence="6" type="ORF">CDAR_480901</name>
</gene>
<organism evidence="6 7">
    <name type="scientific">Caerostris darwini</name>
    <dbReference type="NCBI Taxonomy" id="1538125"/>
    <lineage>
        <taxon>Eukaryota</taxon>
        <taxon>Metazoa</taxon>
        <taxon>Ecdysozoa</taxon>
        <taxon>Arthropoda</taxon>
        <taxon>Chelicerata</taxon>
        <taxon>Arachnida</taxon>
        <taxon>Araneae</taxon>
        <taxon>Araneomorphae</taxon>
        <taxon>Entelegynae</taxon>
        <taxon>Araneoidea</taxon>
        <taxon>Araneidae</taxon>
        <taxon>Caerostris</taxon>
    </lineage>
</organism>
<comment type="caution">
    <text evidence="6">The sequence shown here is derived from an EMBL/GenBank/DDBJ whole genome shotgun (WGS) entry which is preliminary data.</text>
</comment>
<dbReference type="InterPro" id="IPR050302">
    <property type="entry name" value="Rab_GAP_TBC_domain"/>
</dbReference>
<dbReference type="Proteomes" id="UP001054837">
    <property type="component" value="Unassembled WGS sequence"/>
</dbReference>
<keyword evidence="2" id="KW-0175">Coiled coil</keyword>
<dbReference type="Pfam" id="PF00640">
    <property type="entry name" value="PID"/>
    <property type="match status" value="1"/>
</dbReference>
<keyword evidence="7" id="KW-1185">Reference proteome</keyword>
<dbReference type="PANTHER" id="PTHR47219:SF9">
    <property type="entry name" value="GTPASE ACTIVATING PROTEIN AND CENTROSOME-ASSOCIATED, ISOFORM B"/>
    <property type="match status" value="1"/>
</dbReference>
<dbReference type="FunFam" id="1.10.8.270:FF:000001">
    <property type="entry name" value="TBC1 domain family member 1"/>
    <property type="match status" value="1"/>
</dbReference>
<dbReference type="Gene3D" id="1.10.8.270">
    <property type="entry name" value="putative rabgap domain of human tbc1 domain family member 14 like domains"/>
    <property type="match status" value="1"/>
</dbReference>
<dbReference type="InterPro" id="IPR000195">
    <property type="entry name" value="Rab-GAP-TBC_dom"/>
</dbReference>
<reference evidence="6 7" key="1">
    <citation type="submission" date="2021-06" db="EMBL/GenBank/DDBJ databases">
        <title>Caerostris darwini draft genome.</title>
        <authorList>
            <person name="Kono N."/>
            <person name="Arakawa K."/>
        </authorList>
    </citation>
    <scope>NUCLEOTIDE SEQUENCE [LARGE SCALE GENOMIC DNA]</scope>
</reference>
<dbReference type="EMBL" id="BPLQ01002553">
    <property type="protein sequence ID" value="GIX93938.1"/>
    <property type="molecule type" value="Genomic_DNA"/>
</dbReference>
<protein>
    <submittedName>
        <fullName evidence="6">Rab GTPase-activating protein 1</fullName>
    </submittedName>
</protein>
<dbReference type="Gene3D" id="2.30.29.30">
    <property type="entry name" value="Pleckstrin-homology domain (PH domain)/Phosphotyrosine-binding domain (PTB)"/>
    <property type="match status" value="1"/>
</dbReference>
<dbReference type="CDD" id="cd01211">
    <property type="entry name" value="PTB_Rab6GAP"/>
    <property type="match status" value="1"/>
</dbReference>
<dbReference type="InterPro" id="IPR011993">
    <property type="entry name" value="PH-like_dom_sf"/>
</dbReference>
<dbReference type="GO" id="GO:0005096">
    <property type="term" value="F:GTPase activator activity"/>
    <property type="evidence" value="ECO:0007669"/>
    <property type="project" value="UniProtKB-KW"/>
</dbReference>
<dbReference type="SUPFAM" id="SSF47923">
    <property type="entry name" value="Ypt/Rab-GAP domain of gyp1p"/>
    <property type="match status" value="2"/>
</dbReference>